<name>A0A9Q8PZC4_9GAMM</name>
<dbReference type="AlphaFoldDB" id="A0A9Q8PZC4"/>
<protein>
    <submittedName>
        <fullName evidence="1">SMI1/KNR4 family protein</fullName>
    </submittedName>
</protein>
<sequence length="128" mass="15401">MFKRTNMYKNYLHFGFSFPDSFIDYVSGDELEDLEPWWLFCCAQNYVDFWCEKVRELYPERKLIPFANRRYSDDIVCFDGDDTSGELRIYYVHAFALAGWEDRGYVDSFNEWLKMANLESISYKAIKL</sequence>
<dbReference type="Proteomes" id="UP000829116">
    <property type="component" value="Chromosome"/>
</dbReference>
<gene>
    <name evidence="1" type="ORF">MNY72_11780</name>
</gene>
<evidence type="ECO:0000313" key="1">
    <source>
        <dbReference type="EMBL" id="UNH30024.1"/>
    </source>
</evidence>
<evidence type="ECO:0000313" key="2">
    <source>
        <dbReference type="Proteomes" id="UP000829116"/>
    </source>
</evidence>
<dbReference type="EMBL" id="CP093245">
    <property type="protein sequence ID" value="UNH30024.1"/>
    <property type="molecule type" value="Genomic_DNA"/>
</dbReference>
<dbReference type="RefSeq" id="WP_241541882.1">
    <property type="nucleotide sequence ID" value="NZ_CAWQWN010000001.1"/>
</dbReference>
<dbReference type="InterPro" id="IPR037883">
    <property type="entry name" value="Knr4/Smi1-like_sf"/>
</dbReference>
<dbReference type="SUPFAM" id="SSF160631">
    <property type="entry name" value="SMI1/KNR4-like"/>
    <property type="match status" value="1"/>
</dbReference>
<organism evidence="1 2">
    <name type="scientific">Moellerella wisconsensis</name>
    <dbReference type="NCBI Taxonomy" id="158849"/>
    <lineage>
        <taxon>Bacteria</taxon>
        <taxon>Pseudomonadati</taxon>
        <taxon>Pseudomonadota</taxon>
        <taxon>Gammaproteobacteria</taxon>
        <taxon>Enterobacterales</taxon>
        <taxon>Morganellaceae</taxon>
        <taxon>Moellerella</taxon>
    </lineage>
</organism>
<reference evidence="1" key="1">
    <citation type="submission" date="2022-03" db="EMBL/GenBank/DDBJ databases">
        <title>ESBL-producing Moellerella wisconsensis and Escherichia marmotae isolated from wild game meat.</title>
        <authorList>
            <person name="Biggel M."/>
        </authorList>
    </citation>
    <scope>NUCLEOTIDE SEQUENCE</scope>
    <source>
        <strain evidence="1">W51</strain>
    </source>
</reference>
<proteinExistence type="predicted"/>
<accession>A0A9Q8PZC4</accession>